<dbReference type="NCBIfam" id="TIGR03715">
    <property type="entry name" value="KxYKxGKxW"/>
    <property type="match status" value="1"/>
</dbReference>
<dbReference type="Pfam" id="PF19258">
    <property type="entry name" value="KxYKxGKxW_sig"/>
    <property type="match status" value="1"/>
</dbReference>
<protein>
    <submittedName>
        <fullName evidence="6">Glycosyl hydrolase family 25</fullName>
    </submittedName>
</protein>
<name>A0A0R1TFE1_9LACO</name>
<keyword evidence="2" id="KW-0732">Signal</keyword>
<evidence type="ECO:0000256" key="4">
    <source>
        <dbReference type="ARBA" id="ARBA00023295"/>
    </source>
</evidence>
<dbReference type="InterPro" id="IPR018077">
    <property type="entry name" value="Glyco_hydro_fam25_subgr"/>
</dbReference>
<dbReference type="Pfam" id="PF01183">
    <property type="entry name" value="Glyco_hydro_25"/>
    <property type="match status" value="1"/>
</dbReference>
<sequence length="860" mass="95506">MNRQVKKRFKMYKSGKNWVVAPITFLGLIAGIYTGVTNVAADQVSEDATVSYSTNSDAVQENITNEEKNQSSTTNIETTQSVNSIDENKSDTEETDQSVTQDSNAISITSEEQASNSQVTDSELTMVEDNQEKLQSNTSVTMSTQSQPQVAVAATNSVDRFAIGNSYYTQVDAVDVASYQNWMNQGHFNELKRLGVSTVIVKLTENTGYTNPYAGTQVTYARNAGLNIAVYHYARFNSTGAAQNEANHMVSALRRFGLGSNTLIFADMEDSSTYTPGIGSYLNTFWATLNNAGYNNHAVYTYQSYAYRDQVVSTVGRARTWIAQYPYTPNRGGYYEQQHHNAGYGAWQFSSTAYLPSAPGYNLDVSRDYNGLLKQISVSSENVGAFDSVSISGNTLKVSGWHAADAAKNQGHAYMIVFDATNNHEITRIAYNPNSRPDVAKVYPSVYNAGKSGFNLSINLGNYDINNKEIKLIARYSNQANGEGSMTDYWSKGYQLKQSLGVVDSAYIDGTKLKISGWHAATDAVSHPYNYVILYDATAGKEIGRQKVTAIRRDDVKRAYPNLYNAVNSGFSVSFDLSKLNFVAGHNLQVVMRYATNSDGEGDRIDIWSGKYNFNGNEAVIDTAKLEGTKLHVIGWHAADASRNQTNPYIILYDKTAGREIARIKVGDRNDVATSKLVMRSDVQRLKNYYNADKSGFDVEFDLTKLNFVAGHEYQIVSRYSDATNGEGHRTDVWSDVYKFTANAGHLDTVKANYQKNSLTVTGWHAADASINQKNAFIILYDATTGREITRQAYVPTQRPDVVRVYPNIYNAVNSGFNVTFKNVNLKTLAGHNLQVVVRYSNQRNGEGLRTDYWSRMFKI</sequence>
<evidence type="ECO:0000256" key="1">
    <source>
        <dbReference type="ARBA" id="ARBA00010646"/>
    </source>
</evidence>
<keyword evidence="3 6" id="KW-0378">Hydrolase</keyword>
<dbReference type="RefSeq" id="WP_056986812.1">
    <property type="nucleotide sequence ID" value="NZ_AZFH01000113.1"/>
</dbReference>
<dbReference type="GO" id="GO:0016052">
    <property type="term" value="P:carbohydrate catabolic process"/>
    <property type="evidence" value="ECO:0007669"/>
    <property type="project" value="TreeGrafter"/>
</dbReference>
<proteinExistence type="inferred from homology"/>
<dbReference type="EMBL" id="AZFH01000113">
    <property type="protein sequence ID" value="KRL79326.1"/>
    <property type="molecule type" value="Genomic_DNA"/>
</dbReference>
<dbReference type="GO" id="GO:0009253">
    <property type="term" value="P:peptidoglycan catabolic process"/>
    <property type="evidence" value="ECO:0007669"/>
    <property type="project" value="InterPro"/>
</dbReference>
<keyword evidence="4" id="KW-0326">Glycosidase</keyword>
<evidence type="ECO:0000313" key="6">
    <source>
        <dbReference type="EMBL" id="KRL79326.1"/>
    </source>
</evidence>
<gene>
    <name evidence="6" type="ORF">FC36_GL000811</name>
</gene>
<dbReference type="SMART" id="SM00641">
    <property type="entry name" value="Glyco_25"/>
    <property type="match status" value="1"/>
</dbReference>
<evidence type="ECO:0000256" key="5">
    <source>
        <dbReference type="SAM" id="MobiDB-lite"/>
    </source>
</evidence>
<dbReference type="InterPro" id="IPR017853">
    <property type="entry name" value="GH"/>
</dbReference>
<comment type="similarity">
    <text evidence="1">Belongs to the glycosyl hydrolase 25 family.</text>
</comment>
<feature type="compositionally biased region" description="Polar residues" evidence="5">
    <location>
        <begin position="97"/>
        <end position="123"/>
    </location>
</feature>
<dbReference type="PROSITE" id="PS51904">
    <property type="entry name" value="GLYCOSYL_HYDROL_F25_2"/>
    <property type="match status" value="1"/>
</dbReference>
<dbReference type="Gene3D" id="3.20.20.80">
    <property type="entry name" value="Glycosidases"/>
    <property type="match status" value="1"/>
</dbReference>
<accession>A0A0R1TFE1</accession>
<organism evidence="6 7">
    <name type="scientific">Ligilactobacillus equi DSM 15833 = JCM 10991</name>
    <dbReference type="NCBI Taxonomy" id="1423740"/>
    <lineage>
        <taxon>Bacteria</taxon>
        <taxon>Bacillati</taxon>
        <taxon>Bacillota</taxon>
        <taxon>Bacilli</taxon>
        <taxon>Lactobacillales</taxon>
        <taxon>Lactobacillaceae</taxon>
        <taxon>Ligilactobacillus</taxon>
    </lineage>
</organism>
<feature type="region of interest" description="Disordered" evidence="5">
    <location>
        <begin position="65"/>
        <end position="123"/>
    </location>
</feature>
<dbReference type="STRING" id="1423740.FC36_GL000811"/>
<evidence type="ECO:0000313" key="7">
    <source>
        <dbReference type="Proteomes" id="UP000051048"/>
    </source>
</evidence>
<dbReference type="InterPro" id="IPR022263">
    <property type="entry name" value="KxYKxGKxW"/>
</dbReference>
<dbReference type="PANTHER" id="PTHR34135">
    <property type="entry name" value="LYSOZYME"/>
    <property type="match status" value="1"/>
</dbReference>
<comment type="caution">
    <text evidence="6">The sequence shown here is derived from an EMBL/GenBank/DDBJ whole genome shotgun (WGS) entry which is preliminary data.</text>
</comment>
<dbReference type="PATRIC" id="fig|1423740.3.peg.859"/>
<dbReference type="SUPFAM" id="SSF51445">
    <property type="entry name" value="(Trans)glycosidases"/>
    <property type="match status" value="1"/>
</dbReference>
<dbReference type="AlphaFoldDB" id="A0A0R1TFE1"/>
<dbReference type="Proteomes" id="UP000051048">
    <property type="component" value="Unassembled WGS sequence"/>
</dbReference>
<reference evidence="6 7" key="1">
    <citation type="journal article" date="2015" name="Genome Announc.">
        <title>Expanding the biotechnology potential of lactobacilli through comparative genomics of 213 strains and associated genera.</title>
        <authorList>
            <person name="Sun Z."/>
            <person name="Harris H.M."/>
            <person name="McCann A."/>
            <person name="Guo C."/>
            <person name="Argimon S."/>
            <person name="Zhang W."/>
            <person name="Yang X."/>
            <person name="Jeffery I.B."/>
            <person name="Cooney J.C."/>
            <person name="Kagawa T.F."/>
            <person name="Liu W."/>
            <person name="Song Y."/>
            <person name="Salvetti E."/>
            <person name="Wrobel A."/>
            <person name="Rasinkangas P."/>
            <person name="Parkhill J."/>
            <person name="Rea M.C."/>
            <person name="O'Sullivan O."/>
            <person name="Ritari J."/>
            <person name="Douillard F.P."/>
            <person name="Paul Ross R."/>
            <person name="Yang R."/>
            <person name="Briner A.E."/>
            <person name="Felis G.E."/>
            <person name="de Vos W.M."/>
            <person name="Barrangou R."/>
            <person name="Klaenhammer T.R."/>
            <person name="Caufield P.W."/>
            <person name="Cui Y."/>
            <person name="Zhang H."/>
            <person name="O'Toole P.W."/>
        </authorList>
    </citation>
    <scope>NUCLEOTIDE SEQUENCE [LARGE SCALE GENOMIC DNA]</scope>
    <source>
        <strain evidence="6 7">DSM 15833</strain>
    </source>
</reference>
<dbReference type="InterPro" id="IPR002053">
    <property type="entry name" value="Glyco_hydro_25"/>
</dbReference>
<dbReference type="GO" id="GO:0003796">
    <property type="term" value="F:lysozyme activity"/>
    <property type="evidence" value="ECO:0007669"/>
    <property type="project" value="InterPro"/>
</dbReference>
<evidence type="ECO:0000256" key="2">
    <source>
        <dbReference type="ARBA" id="ARBA00022729"/>
    </source>
</evidence>
<feature type="compositionally biased region" description="Polar residues" evidence="5">
    <location>
        <begin position="70"/>
        <end position="85"/>
    </location>
</feature>
<dbReference type="GO" id="GO:0016998">
    <property type="term" value="P:cell wall macromolecule catabolic process"/>
    <property type="evidence" value="ECO:0007669"/>
    <property type="project" value="InterPro"/>
</dbReference>
<evidence type="ECO:0000256" key="3">
    <source>
        <dbReference type="ARBA" id="ARBA00022801"/>
    </source>
</evidence>
<dbReference type="PANTHER" id="PTHR34135:SF2">
    <property type="entry name" value="LYSOZYME"/>
    <property type="match status" value="1"/>
</dbReference>